<gene>
    <name evidence="1" type="ordered locus">SCO0128</name>
    <name evidence="1" type="ORF">SCJ21.09</name>
</gene>
<proteinExistence type="predicted"/>
<dbReference type="PATRIC" id="fig|100226.15.peg.105"/>
<dbReference type="KEGG" id="sco:SCO0128"/>
<dbReference type="RefSeq" id="WP_011026869.1">
    <property type="nucleotide sequence ID" value="NC_003888.3"/>
</dbReference>
<evidence type="ECO:0000313" key="2">
    <source>
        <dbReference type="Proteomes" id="UP000001973"/>
    </source>
</evidence>
<sequence length="60" mass="6239">MICSALQREVGRQARTTAVLAAAVPVRAGQVAFPCPGGDAFWVRLVDRRLAAMQAAGAEG</sequence>
<dbReference type="AlphaFoldDB" id="Q9S1Z8"/>
<protein>
    <submittedName>
        <fullName evidence="1">Uncharacterized protein</fullName>
    </submittedName>
</protein>
<keyword evidence="2" id="KW-1185">Reference proteome</keyword>
<reference evidence="1 2" key="1">
    <citation type="journal article" date="1996" name="Mol. Microbiol.">
        <title>A set of ordered cosmids and a detailed genetic and physical map for the 8 Mb Streptomyces coelicolor A3(2) chromosome.</title>
        <authorList>
            <person name="Redenbach M."/>
            <person name="Kieser H.M."/>
            <person name="Denapaite D."/>
            <person name="Eichner A."/>
            <person name="Cullum J."/>
            <person name="Kinashi H."/>
            <person name="Hopwood D.A."/>
        </authorList>
    </citation>
    <scope>NUCLEOTIDE SEQUENCE [LARGE SCALE GENOMIC DNA]</scope>
    <source>
        <strain evidence="2">ATCC BAA-471 / A3(2) / M145</strain>
    </source>
</reference>
<dbReference type="EMBL" id="AL939104">
    <property type="protein sequence ID" value="CAB52355.1"/>
    <property type="molecule type" value="Genomic_DNA"/>
</dbReference>
<dbReference type="OrthoDB" id="9803760at2"/>
<dbReference type="Proteomes" id="UP000001973">
    <property type="component" value="Chromosome"/>
</dbReference>
<evidence type="ECO:0000313" key="1">
    <source>
        <dbReference type="EMBL" id="CAB52355.1"/>
    </source>
</evidence>
<dbReference type="STRING" id="100226.gene:17757712"/>
<organism evidence="1 2">
    <name type="scientific">Streptomyces coelicolor (strain ATCC BAA-471 / A3(2) / M145)</name>
    <dbReference type="NCBI Taxonomy" id="100226"/>
    <lineage>
        <taxon>Bacteria</taxon>
        <taxon>Bacillati</taxon>
        <taxon>Actinomycetota</taxon>
        <taxon>Actinomycetes</taxon>
        <taxon>Kitasatosporales</taxon>
        <taxon>Streptomycetaceae</taxon>
        <taxon>Streptomyces</taxon>
        <taxon>Streptomyces albidoflavus group</taxon>
    </lineage>
</organism>
<reference evidence="1 2" key="2">
    <citation type="journal article" date="2002" name="Nature">
        <title>Complete genome sequence of the model actinomycete Streptomyces coelicolor A3(2).</title>
        <authorList>
            <person name="Bentley S.D."/>
            <person name="Chater K.F."/>
            <person name="Cerdeno-Tarraga A.M."/>
            <person name="Challis G.L."/>
            <person name="Thomson N.R."/>
            <person name="James K.D."/>
            <person name="Harris D.E."/>
            <person name="Quail M.A."/>
            <person name="Kieser H."/>
            <person name="Harper D."/>
            <person name="Bateman A."/>
            <person name="Brown S."/>
            <person name="Chandra G."/>
            <person name="Chen C.W."/>
            <person name="Collins M."/>
            <person name="Cronin A."/>
            <person name="Fraser A."/>
            <person name="Goble A."/>
            <person name="Hidalgo J."/>
            <person name="Hornsby T."/>
            <person name="Howarth S."/>
            <person name="Huang C.H."/>
            <person name="Kieser T."/>
            <person name="Larke L."/>
            <person name="Murphy L."/>
            <person name="Oliver K."/>
            <person name="O'Neil S."/>
            <person name="Rabbinowitsch E."/>
            <person name="Rajandream M.A."/>
            <person name="Rutherford K."/>
            <person name="Rutter S."/>
            <person name="Seeger K."/>
            <person name="Saunders D."/>
            <person name="Sharp S."/>
            <person name="Squares R."/>
            <person name="Squares S."/>
            <person name="Taylor K."/>
            <person name="Warren T."/>
            <person name="Wietzorrek A."/>
            <person name="Woodward J."/>
            <person name="Barrell B.G."/>
            <person name="Parkhill J."/>
            <person name="Hopwood D.A."/>
        </authorList>
    </citation>
    <scope>NUCLEOTIDE SEQUENCE [LARGE SCALE GENOMIC DNA]</scope>
    <source>
        <strain evidence="2">ATCC BAA-471 / A3(2) / M145</strain>
    </source>
</reference>
<dbReference type="EMBL" id="AL645882">
    <property type="protein sequence ID" value="CAB52355.1"/>
    <property type="molecule type" value="Genomic_DNA"/>
</dbReference>
<dbReference type="PaxDb" id="100226-SCO0128"/>
<dbReference type="InParanoid" id="Q9S1Z8"/>
<name>Q9S1Z8_STRCO</name>
<accession>Q9S1Z8</accession>
<dbReference type="PIR" id="T37058">
    <property type="entry name" value="T37058"/>
</dbReference>
<dbReference type="HOGENOM" id="CLU_2939647_0_0_11"/>